<dbReference type="Proteomes" id="UP000009168">
    <property type="component" value="Unassembled WGS sequence"/>
</dbReference>
<dbReference type="RefSeq" id="XP_001016218.2">
    <property type="nucleotide sequence ID" value="XM_001016218.2"/>
</dbReference>
<accession>I7M7T7</accession>
<dbReference type="GeneID" id="7841028"/>
<evidence type="ECO:0000313" key="4">
    <source>
        <dbReference type="Proteomes" id="UP000009168"/>
    </source>
</evidence>
<protein>
    <submittedName>
        <fullName evidence="3">Transmembrane protein, putative</fullName>
    </submittedName>
</protein>
<dbReference type="KEGG" id="tet:TTHERM_00125390"/>
<gene>
    <name evidence="3" type="ORF">TTHERM_00125390</name>
</gene>
<proteinExistence type="predicted"/>
<evidence type="ECO:0000313" key="3">
    <source>
        <dbReference type="EMBL" id="EAR95973.2"/>
    </source>
</evidence>
<keyword evidence="1" id="KW-0472">Membrane</keyword>
<organism evidence="3 4">
    <name type="scientific">Tetrahymena thermophila (strain SB210)</name>
    <dbReference type="NCBI Taxonomy" id="312017"/>
    <lineage>
        <taxon>Eukaryota</taxon>
        <taxon>Sar</taxon>
        <taxon>Alveolata</taxon>
        <taxon>Ciliophora</taxon>
        <taxon>Intramacronucleata</taxon>
        <taxon>Oligohymenophorea</taxon>
        <taxon>Hymenostomatida</taxon>
        <taxon>Tetrahymenina</taxon>
        <taxon>Tetrahymenidae</taxon>
        <taxon>Tetrahymena</taxon>
    </lineage>
</organism>
<keyword evidence="1" id="KW-1133">Transmembrane helix</keyword>
<reference evidence="4" key="1">
    <citation type="journal article" date="2006" name="PLoS Biol.">
        <title>Macronuclear genome sequence of the ciliate Tetrahymena thermophila, a model eukaryote.</title>
        <authorList>
            <person name="Eisen J.A."/>
            <person name="Coyne R.S."/>
            <person name="Wu M."/>
            <person name="Wu D."/>
            <person name="Thiagarajan M."/>
            <person name="Wortman J.R."/>
            <person name="Badger J.H."/>
            <person name="Ren Q."/>
            <person name="Amedeo P."/>
            <person name="Jones K.M."/>
            <person name="Tallon L.J."/>
            <person name="Delcher A.L."/>
            <person name="Salzberg S.L."/>
            <person name="Silva J.C."/>
            <person name="Haas B.J."/>
            <person name="Majoros W.H."/>
            <person name="Farzad M."/>
            <person name="Carlton J.M."/>
            <person name="Smith R.K. Jr."/>
            <person name="Garg J."/>
            <person name="Pearlman R.E."/>
            <person name="Karrer K.M."/>
            <person name="Sun L."/>
            <person name="Manning G."/>
            <person name="Elde N.C."/>
            <person name="Turkewitz A.P."/>
            <person name="Asai D.J."/>
            <person name="Wilkes D.E."/>
            <person name="Wang Y."/>
            <person name="Cai H."/>
            <person name="Collins K."/>
            <person name="Stewart B.A."/>
            <person name="Lee S.R."/>
            <person name="Wilamowska K."/>
            <person name="Weinberg Z."/>
            <person name="Ruzzo W.L."/>
            <person name="Wloga D."/>
            <person name="Gaertig J."/>
            <person name="Frankel J."/>
            <person name="Tsao C.-C."/>
            <person name="Gorovsky M.A."/>
            <person name="Keeling P.J."/>
            <person name="Waller R.F."/>
            <person name="Patron N.J."/>
            <person name="Cherry J.M."/>
            <person name="Stover N.A."/>
            <person name="Krieger C.J."/>
            <person name="del Toro C."/>
            <person name="Ryder H.F."/>
            <person name="Williamson S.C."/>
            <person name="Barbeau R.A."/>
            <person name="Hamilton E.P."/>
            <person name="Orias E."/>
        </authorList>
    </citation>
    <scope>NUCLEOTIDE SEQUENCE [LARGE SCALE GENOMIC DNA]</scope>
    <source>
        <strain evidence="4">SB210</strain>
    </source>
</reference>
<feature type="chain" id="PRO_5003712121" evidence="2">
    <location>
        <begin position="23"/>
        <end position="206"/>
    </location>
</feature>
<sequence>MTKIKLVLFLLAVFISLAMILAALQGNKMIQNYYSFNKSIDSDLALDKQYSEIFGANDILIKVEFFCFFVTLLGFFFSHVQFESKISRILVALSFISSTVWINFAFLFLYGASDLNNFMAQNYLYVKNLEEKNDPENQPDPDMYLFVNSWRILYQIRKIIFISIIPTQIVYLIFFRKFFAQKKQFIEKQKLQEMMKIYEQLEQNQI</sequence>
<keyword evidence="2" id="KW-0732">Signal</keyword>
<feature type="transmembrane region" description="Helical" evidence="1">
    <location>
        <begin position="59"/>
        <end position="77"/>
    </location>
</feature>
<feature type="signal peptide" evidence="2">
    <location>
        <begin position="1"/>
        <end position="22"/>
    </location>
</feature>
<name>I7M7T7_TETTS</name>
<dbReference type="AlphaFoldDB" id="I7M7T7"/>
<feature type="transmembrane region" description="Helical" evidence="1">
    <location>
        <begin position="152"/>
        <end position="174"/>
    </location>
</feature>
<evidence type="ECO:0000256" key="1">
    <source>
        <dbReference type="SAM" id="Phobius"/>
    </source>
</evidence>
<dbReference type="InParanoid" id="I7M7T7"/>
<feature type="transmembrane region" description="Helical" evidence="1">
    <location>
        <begin position="89"/>
        <end position="110"/>
    </location>
</feature>
<keyword evidence="4" id="KW-1185">Reference proteome</keyword>
<keyword evidence="1 3" id="KW-0812">Transmembrane</keyword>
<evidence type="ECO:0000256" key="2">
    <source>
        <dbReference type="SAM" id="SignalP"/>
    </source>
</evidence>
<dbReference type="EMBL" id="GG662699">
    <property type="protein sequence ID" value="EAR95973.2"/>
    <property type="molecule type" value="Genomic_DNA"/>
</dbReference>